<proteinExistence type="predicted"/>
<keyword evidence="1" id="KW-1133">Transmembrane helix</keyword>
<comment type="caution">
    <text evidence="2">The sequence shown here is derived from an EMBL/GenBank/DDBJ whole genome shotgun (WGS) entry which is preliminary data.</text>
</comment>
<keyword evidence="1" id="KW-0472">Membrane</keyword>
<feature type="transmembrane region" description="Helical" evidence="1">
    <location>
        <begin position="76"/>
        <end position="96"/>
    </location>
</feature>
<dbReference type="Proteomes" id="UP000784793">
    <property type="component" value="Unassembled WGS sequence"/>
</dbReference>
<organism evidence="2 3">
    <name type="scientific">Lactobacillus crispatus</name>
    <dbReference type="NCBI Taxonomy" id="47770"/>
    <lineage>
        <taxon>Bacteria</taxon>
        <taxon>Bacillati</taxon>
        <taxon>Bacillota</taxon>
        <taxon>Bacilli</taxon>
        <taxon>Lactobacillales</taxon>
        <taxon>Lactobacillaceae</taxon>
        <taxon>Lactobacillus</taxon>
    </lineage>
</organism>
<keyword evidence="1" id="KW-0812">Transmembrane</keyword>
<evidence type="ECO:0000313" key="3">
    <source>
        <dbReference type="Proteomes" id="UP000784793"/>
    </source>
</evidence>
<evidence type="ECO:0000256" key="1">
    <source>
        <dbReference type="SAM" id="Phobius"/>
    </source>
</evidence>
<evidence type="ECO:0000313" key="2">
    <source>
        <dbReference type="EMBL" id="HJF09488.1"/>
    </source>
</evidence>
<reference evidence="2" key="1">
    <citation type="journal article" date="2021" name="PeerJ">
        <title>Extensive microbial diversity within the chicken gut microbiome revealed by metagenomics and culture.</title>
        <authorList>
            <person name="Gilroy R."/>
            <person name="Ravi A."/>
            <person name="Getino M."/>
            <person name="Pursley I."/>
            <person name="Horton D.L."/>
            <person name="Alikhan N.F."/>
            <person name="Baker D."/>
            <person name="Gharbi K."/>
            <person name="Hall N."/>
            <person name="Watson M."/>
            <person name="Adriaenssens E.M."/>
            <person name="Foster-Nyarko E."/>
            <person name="Jarju S."/>
            <person name="Secka A."/>
            <person name="Antonio M."/>
            <person name="Oren A."/>
            <person name="Chaudhuri R.R."/>
            <person name="La Ragione R."/>
            <person name="Hildebrand F."/>
            <person name="Pallen M.J."/>
        </authorList>
    </citation>
    <scope>NUCLEOTIDE SEQUENCE</scope>
    <source>
        <strain evidence="2">CHK194-22301</strain>
    </source>
</reference>
<sequence length="284" mass="31604">MEAKNYSGNKTSLRASAGDQIHRIESISGNMGAIGDTLVSTMKSIILSAVALAAPILVLIFVFLAGSGVKNLKHTWISVVIIVIGSIMFALNVFFVNPSRGNQLIVSFKYWQKLINGTSKRVLIHPEPYRFARQDPNRASLEGLYKGRKRYTCIFKVHGSVSQTSFEDDLEQLSAINRNSIRALERTTVRTIINSIGKPVIHPKVLAKNATPGMRQRLKEITDTVRSIGNAQTLDTYIMLDAPSWAELEKKISNQEVYFRQGLVVTAKLLAGDELKETMHKLFT</sequence>
<protein>
    <submittedName>
        <fullName evidence="2">Uncharacterized protein</fullName>
    </submittedName>
</protein>
<name>A0A921K4D5_9LACO</name>
<dbReference type="EMBL" id="DYXB01000020">
    <property type="protein sequence ID" value="HJF09488.1"/>
    <property type="molecule type" value="Genomic_DNA"/>
</dbReference>
<gene>
    <name evidence="2" type="ORF">K8V23_01585</name>
</gene>
<feature type="transmembrane region" description="Helical" evidence="1">
    <location>
        <begin position="45"/>
        <end position="64"/>
    </location>
</feature>
<dbReference type="AlphaFoldDB" id="A0A921K4D5"/>
<reference evidence="2" key="2">
    <citation type="submission" date="2021-09" db="EMBL/GenBank/DDBJ databases">
        <authorList>
            <person name="Gilroy R."/>
        </authorList>
    </citation>
    <scope>NUCLEOTIDE SEQUENCE</scope>
    <source>
        <strain evidence="2">CHK194-22301</strain>
    </source>
</reference>
<accession>A0A921K4D5</accession>